<feature type="signal peptide" evidence="3">
    <location>
        <begin position="1"/>
        <end position="27"/>
    </location>
</feature>
<accession>E3IW15</accession>
<evidence type="ECO:0000256" key="3">
    <source>
        <dbReference type="SAM" id="SignalP"/>
    </source>
</evidence>
<dbReference type="InterPro" id="IPR028082">
    <property type="entry name" value="Peripla_BP_I"/>
</dbReference>
<sequence length="423" mass="43751" precursor="true">MDLPRLHGRRVAVALAAVIAIVSTALAGCGGSPVAANQSVNHCTTQAPGVTANAIKIGLIQPDTGPAEIADMFGGSRSAVQARVDLQNAHGGVNGRRIDLVWGDDQTTPSGFSLAAHDLVDTQQVFGLVALTVVLDGAATWLQSKNVPVTGFASSADWSDFPNVFHFGNLFNKGTVSTYGDYVKAEGGTKAVIVIDPSAATSPNLIAALAASLQSRGVQVVDQVKFTHGMSSASNIAAELQQSGADALVGTAQGADFVDIYSQAMSLGIPIKVALNAGGFSASLLTTFGSKMAGLSTISTFAAPTSPAMKTYSNAMATYSPELRDPSDEIAIASYVAADEMIKGLQLAGPCPTRATFIDRLRQVTDFTGSGLMPPVDLSKPKEPQLCENFVKADPTGRSFTAVPPPAALEHDGFWCGQVVPTQ</sequence>
<evidence type="ECO:0000256" key="1">
    <source>
        <dbReference type="ARBA" id="ARBA00010062"/>
    </source>
</evidence>
<organism evidence="5 6">
    <name type="scientific">Pseudofrankia inefficax (strain DSM 45817 / CECT 9037 / DDB 130130 / EuI1c)</name>
    <name type="common">Frankia inefficax</name>
    <dbReference type="NCBI Taxonomy" id="298654"/>
    <lineage>
        <taxon>Bacteria</taxon>
        <taxon>Bacillati</taxon>
        <taxon>Actinomycetota</taxon>
        <taxon>Actinomycetes</taxon>
        <taxon>Frankiales</taxon>
        <taxon>Frankiaceae</taxon>
        <taxon>Pseudofrankia</taxon>
    </lineage>
</organism>
<dbReference type="HOGENOM" id="CLU_054023_0_0_11"/>
<dbReference type="EMBL" id="CP002299">
    <property type="protein sequence ID" value="ADP84943.1"/>
    <property type="molecule type" value="Genomic_DNA"/>
</dbReference>
<dbReference type="InterPro" id="IPR051010">
    <property type="entry name" value="BCAA_transport"/>
</dbReference>
<dbReference type="PANTHER" id="PTHR30483:SF6">
    <property type="entry name" value="PERIPLASMIC BINDING PROTEIN OF ABC TRANSPORTER FOR NATURAL AMINO ACIDS"/>
    <property type="match status" value="1"/>
</dbReference>
<dbReference type="Gene3D" id="3.40.50.2300">
    <property type="match status" value="2"/>
</dbReference>
<gene>
    <name evidence="5" type="ordered locus">FraEuI1c_6976</name>
</gene>
<dbReference type="AlphaFoldDB" id="E3IW15"/>
<dbReference type="SUPFAM" id="SSF53822">
    <property type="entry name" value="Periplasmic binding protein-like I"/>
    <property type="match status" value="1"/>
</dbReference>
<dbReference type="PROSITE" id="PS51257">
    <property type="entry name" value="PROKAR_LIPOPROTEIN"/>
    <property type="match status" value="1"/>
</dbReference>
<dbReference type="InParanoid" id="E3IW15"/>
<evidence type="ECO:0000313" key="6">
    <source>
        <dbReference type="Proteomes" id="UP000002484"/>
    </source>
</evidence>
<keyword evidence="2 3" id="KW-0732">Signal</keyword>
<dbReference type="RefSeq" id="WP_013428054.1">
    <property type="nucleotide sequence ID" value="NC_014666.1"/>
</dbReference>
<proteinExistence type="inferred from homology"/>
<keyword evidence="5" id="KW-0675">Receptor</keyword>
<dbReference type="eggNOG" id="COG0683">
    <property type="taxonomic scope" value="Bacteria"/>
</dbReference>
<comment type="similarity">
    <text evidence="1">Belongs to the leucine-binding protein family.</text>
</comment>
<dbReference type="KEGG" id="fri:FraEuI1c_6976"/>
<dbReference type="Pfam" id="PF13458">
    <property type="entry name" value="Peripla_BP_6"/>
    <property type="match status" value="1"/>
</dbReference>
<keyword evidence="6" id="KW-1185">Reference proteome</keyword>
<dbReference type="InterPro" id="IPR028081">
    <property type="entry name" value="Leu-bd"/>
</dbReference>
<protein>
    <submittedName>
        <fullName evidence="5">Extracellular ligand-binding receptor</fullName>
    </submittedName>
</protein>
<dbReference type="OrthoDB" id="3207575at2"/>
<name>E3IW15_PSEI1</name>
<evidence type="ECO:0000313" key="5">
    <source>
        <dbReference type="EMBL" id="ADP84943.1"/>
    </source>
</evidence>
<evidence type="ECO:0000259" key="4">
    <source>
        <dbReference type="Pfam" id="PF13458"/>
    </source>
</evidence>
<feature type="domain" description="Leucine-binding protein" evidence="4">
    <location>
        <begin position="55"/>
        <end position="379"/>
    </location>
</feature>
<dbReference type="CDD" id="cd06341">
    <property type="entry name" value="PBP1_ABC_ligand_binding-like"/>
    <property type="match status" value="1"/>
</dbReference>
<dbReference type="Proteomes" id="UP000002484">
    <property type="component" value="Chromosome"/>
</dbReference>
<reference evidence="5 6" key="1">
    <citation type="submission" date="2010-10" db="EMBL/GenBank/DDBJ databases">
        <title>Complete sequence of Frankia sp. EuI1c.</title>
        <authorList>
            <consortium name="US DOE Joint Genome Institute"/>
            <person name="Lucas S."/>
            <person name="Copeland A."/>
            <person name="Lapidus A."/>
            <person name="Cheng J.-F."/>
            <person name="Bruce D."/>
            <person name="Goodwin L."/>
            <person name="Pitluck S."/>
            <person name="Chertkov O."/>
            <person name="Detter J.C."/>
            <person name="Han C."/>
            <person name="Tapia R."/>
            <person name="Land M."/>
            <person name="Hauser L."/>
            <person name="Jeffries C."/>
            <person name="Kyrpides N."/>
            <person name="Ivanova N."/>
            <person name="Mikhailova N."/>
            <person name="Beauchemin N."/>
            <person name="Sen A."/>
            <person name="Sur S.A."/>
            <person name="Gtari M."/>
            <person name="Wall L."/>
            <person name="Tisa L."/>
            <person name="Woyke T."/>
        </authorList>
    </citation>
    <scope>NUCLEOTIDE SEQUENCE [LARGE SCALE GENOMIC DNA]</scope>
    <source>
        <strain evidence="6">DSM 45817 / CECT 9037 / EuI1c</strain>
    </source>
</reference>
<feature type="chain" id="PRO_5038944159" evidence="3">
    <location>
        <begin position="28"/>
        <end position="423"/>
    </location>
</feature>
<dbReference type="STRING" id="298654.FraEuI1c_6976"/>
<evidence type="ECO:0000256" key="2">
    <source>
        <dbReference type="ARBA" id="ARBA00022729"/>
    </source>
</evidence>
<dbReference type="PANTHER" id="PTHR30483">
    <property type="entry name" value="LEUCINE-SPECIFIC-BINDING PROTEIN"/>
    <property type="match status" value="1"/>
</dbReference>